<sequence length="140" mass="15899">MLQSLAQHCGFGKTDKKDCIGVLSSHPFTICAVLRAFGRGIETMPTRRQWTTGPTLSMHAFIPLERRRSLMQSCPVTYVRAAAEHTELLAANTMFYVDHAEPEWARESVEKRVGKVLSMPWSWTFGDLRDGYEYLCVVES</sequence>
<dbReference type="OrthoDB" id="2019666at2759"/>
<protein>
    <submittedName>
        <fullName evidence="1">Uncharacterized protein</fullName>
    </submittedName>
</protein>
<comment type="caution">
    <text evidence="1">The sequence shown here is derived from an EMBL/GenBank/DDBJ whole genome shotgun (WGS) entry which is preliminary data.</text>
</comment>
<reference evidence="1 2" key="1">
    <citation type="submission" date="2020-01" db="EMBL/GenBank/DDBJ databases">
        <authorList>
            <consortium name="DOE Joint Genome Institute"/>
            <person name="Haridas S."/>
            <person name="Albert R."/>
            <person name="Binder M."/>
            <person name="Bloem J."/>
            <person name="Labutti K."/>
            <person name="Salamov A."/>
            <person name="Andreopoulos B."/>
            <person name="Baker S.E."/>
            <person name="Barry K."/>
            <person name="Bills G."/>
            <person name="Bluhm B.H."/>
            <person name="Cannon C."/>
            <person name="Castanera R."/>
            <person name="Culley D.E."/>
            <person name="Daum C."/>
            <person name="Ezra D."/>
            <person name="Gonzalez J.B."/>
            <person name="Henrissat B."/>
            <person name="Kuo A."/>
            <person name="Liang C."/>
            <person name="Lipzen A."/>
            <person name="Lutzoni F."/>
            <person name="Magnuson J."/>
            <person name="Mondo S."/>
            <person name="Nolan M."/>
            <person name="Ohm R."/>
            <person name="Pangilinan J."/>
            <person name="Park H.-J.H."/>
            <person name="Ramirez L."/>
            <person name="Alfaro M."/>
            <person name="Sun H."/>
            <person name="Tritt A."/>
            <person name="Yoshinaga Y."/>
            <person name="Zwiers L.-H.L."/>
            <person name="Turgeon B.G."/>
            <person name="Goodwin S.B."/>
            <person name="Spatafora J.W."/>
            <person name="Crous P.W."/>
            <person name="Grigoriev I.V."/>
        </authorList>
    </citation>
    <scope>NUCLEOTIDE SEQUENCE [LARGE SCALE GENOMIC DNA]</scope>
    <source>
        <strain evidence="1 2">CBS 611.86</strain>
    </source>
</reference>
<evidence type="ECO:0000313" key="2">
    <source>
        <dbReference type="Proteomes" id="UP000481861"/>
    </source>
</evidence>
<dbReference type="AlphaFoldDB" id="A0A7C8I5K1"/>
<dbReference type="EMBL" id="JAADJZ010000011">
    <property type="protein sequence ID" value="KAF2871388.1"/>
    <property type="molecule type" value="Genomic_DNA"/>
</dbReference>
<keyword evidence="2" id="KW-1185">Reference proteome</keyword>
<gene>
    <name evidence="1" type="ORF">BDV95DRAFT_39821</name>
</gene>
<proteinExistence type="predicted"/>
<dbReference type="Proteomes" id="UP000481861">
    <property type="component" value="Unassembled WGS sequence"/>
</dbReference>
<name>A0A7C8I5K1_9PLEO</name>
<evidence type="ECO:0000313" key="1">
    <source>
        <dbReference type="EMBL" id="KAF2871388.1"/>
    </source>
</evidence>
<accession>A0A7C8I5K1</accession>
<organism evidence="1 2">
    <name type="scientific">Massariosphaeria phaeospora</name>
    <dbReference type="NCBI Taxonomy" id="100035"/>
    <lineage>
        <taxon>Eukaryota</taxon>
        <taxon>Fungi</taxon>
        <taxon>Dikarya</taxon>
        <taxon>Ascomycota</taxon>
        <taxon>Pezizomycotina</taxon>
        <taxon>Dothideomycetes</taxon>
        <taxon>Pleosporomycetidae</taxon>
        <taxon>Pleosporales</taxon>
        <taxon>Pleosporales incertae sedis</taxon>
        <taxon>Massariosphaeria</taxon>
    </lineage>
</organism>